<reference evidence="1 2" key="1">
    <citation type="journal article" date="2018" name="Nat. Ecol. Evol.">
        <title>Pezizomycetes genomes reveal the molecular basis of ectomycorrhizal truffle lifestyle.</title>
        <authorList>
            <person name="Murat C."/>
            <person name="Payen T."/>
            <person name="Noel B."/>
            <person name="Kuo A."/>
            <person name="Morin E."/>
            <person name="Chen J."/>
            <person name="Kohler A."/>
            <person name="Krizsan K."/>
            <person name="Balestrini R."/>
            <person name="Da Silva C."/>
            <person name="Montanini B."/>
            <person name="Hainaut M."/>
            <person name="Levati E."/>
            <person name="Barry K.W."/>
            <person name="Belfiori B."/>
            <person name="Cichocki N."/>
            <person name="Clum A."/>
            <person name="Dockter R.B."/>
            <person name="Fauchery L."/>
            <person name="Guy J."/>
            <person name="Iotti M."/>
            <person name="Le Tacon F."/>
            <person name="Lindquist E.A."/>
            <person name="Lipzen A."/>
            <person name="Malagnac F."/>
            <person name="Mello A."/>
            <person name="Molinier V."/>
            <person name="Miyauchi S."/>
            <person name="Poulain J."/>
            <person name="Riccioni C."/>
            <person name="Rubini A."/>
            <person name="Sitrit Y."/>
            <person name="Splivallo R."/>
            <person name="Traeger S."/>
            <person name="Wang M."/>
            <person name="Zifcakova L."/>
            <person name="Wipf D."/>
            <person name="Zambonelli A."/>
            <person name="Paolocci F."/>
            <person name="Nowrousian M."/>
            <person name="Ottonello S."/>
            <person name="Baldrian P."/>
            <person name="Spatafora J.W."/>
            <person name="Henrissat B."/>
            <person name="Nagy L.G."/>
            <person name="Aury J.M."/>
            <person name="Wincker P."/>
            <person name="Grigoriev I.V."/>
            <person name="Bonfante P."/>
            <person name="Martin F.M."/>
        </authorList>
    </citation>
    <scope>NUCLEOTIDE SEQUENCE [LARGE SCALE GENOMIC DNA]</scope>
    <source>
        <strain evidence="1 2">RN42</strain>
    </source>
</reference>
<evidence type="ECO:0000313" key="2">
    <source>
        <dbReference type="Proteomes" id="UP000275078"/>
    </source>
</evidence>
<protein>
    <submittedName>
        <fullName evidence="1">Uncharacterized protein</fullName>
    </submittedName>
</protein>
<dbReference type="AlphaFoldDB" id="A0A3N4HVK6"/>
<proteinExistence type="predicted"/>
<dbReference type="Proteomes" id="UP000275078">
    <property type="component" value="Unassembled WGS sequence"/>
</dbReference>
<name>A0A3N4HVK6_ASCIM</name>
<organism evidence="1 2">
    <name type="scientific">Ascobolus immersus RN42</name>
    <dbReference type="NCBI Taxonomy" id="1160509"/>
    <lineage>
        <taxon>Eukaryota</taxon>
        <taxon>Fungi</taxon>
        <taxon>Dikarya</taxon>
        <taxon>Ascomycota</taxon>
        <taxon>Pezizomycotina</taxon>
        <taxon>Pezizomycetes</taxon>
        <taxon>Pezizales</taxon>
        <taxon>Ascobolaceae</taxon>
        <taxon>Ascobolus</taxon>
    </lineage>
</organism>
<gene>
    <name evidence="1" type="ORF">BJ508DRAFT_165083</name>
</gene>
<dbReference type="EMBL" id="ML119722">
    <property type="protein sequence ID" value="RPA77689.1"/>
    <property type="molecule type" value="Genomic_DNA"/>
</dbReference>
<sequence length="95" mass="10663">MEAANAKSVLRTVLTCIHLLPSNPKVSYSPSLESPIFWRYTLFCPLAMPSSQGYLDHSAEAKVRLRQCFPCFSLSPSLVHIECADYCEGGPELWR</sequence>
<accession>A0A3N4HVK6</accession>
<keyword evidence="2" id="KW-1185">Reference proteome</keyword>
<evidence type="ECO:0000313" key="1">
    <source>
        <dbReference type="EMBL" id="RPA77689.1"/>
    </source>
</evidence>